<dbReference type="OrthoDB" id="9797653at2"/>
<dbReference type="PANTHER" id="PTHR48228">
    <property type="entry name" value="SUCCINYL-COA--D-CITRAMALATE COA-TRANSFERASE"/>
    <property type="match status" value="1"/>
</dbReference>
<organism evidence="2 3">
    <name type="scientific">Mycolicibacterium moriokaense</name>
    <dbReference type="NCBI Taxonomy" id="39691"/>
    <lineage>
        <taxon>Bacteria</taxon>
        <taxon>Bacillati</taxon>
        <taxon>Actinomycetota</taxon>
        <taxon>Actinomycetes</taxon>
        <taxon>Mycobacteriales</taxon>
        <taxon>Mycobacteriaceae</taxon>
        <taxon>Mycolicibacterium</taxon>
    </lineage>
</organism>
<sequence>MTAVMQGIRVLEVAEHTFVPAASAILSDWGADVIKIEPAERGDAMRGIMSSGNMRLDGGAWHPLLQHSNRGKRSIGLDLSTAEGVDILYKLAATCDVFLTNKLPAVRSKLRIDVEDIRAVNDKIVYVRGTGFGSRGPEADRGGYDVLGYWCRAGVAYGAKPVELDAITAQPAPAYGDSIGAMTIAGGISAALLHRERTGEAPIVDVSLLATGMWAMGAAIALSHEVNSPWGQFPVGTDVGNPLTASYRTSDGHWLQLACLQGFHYWADACRVTGLSELVDDERFADPETLAANSPTARAILAERFATAPMDEWKQRLADFRGQWSPVQDPIEVKSDPQVVANGYIVEAESSSGDKHPLVATPVQFDQTPSPTRRAPDFNEHGDAILTDDLGMDWDDVIELKVKGVVA</sequence>
<evidence type="ECO:0000256" key="1">
    <source>
        <dbReference type="SAM" id="MobiDB-lite"/>
    </source>
</evidence>
<dbReference type="RefSeq" id="WP_110319357.1">
    <property type="nucleotide sequence ID" value="NZ_QJJU01000027.1"/>
</dbReference>
<dbReference type="InterPro" id="IPR023606">
    <property type="entry name" value="CoA-Trfase_III_dom_1_sf"/>
</dbReference>
<dbReference type="InterPro" id="IPR003673">
    <property type="entry name" value="CoA-Trfase_fam_III"/>
</dbReference>
<dbReference type="Pfam" id="PF02515">
    <property type="entry name" value="CoA_transf_3"/>
    <property type="match status" value="1"/>
</dbReference>
<dbReference type="GO" id="GO:0016740">
    <property type="term" value="F:transferase activity"/>
    <property type="evidence" value="ECO:0007669"/>
    <property type="project" value="UniProtKB-KW"/>
</dbReference>
<dbReference type="InterPro" id="IPR044855">
    <property type="entry name" value="CoA-Trfase_III_dom3_sf"/>
</dbReference>
<dbReference type="SUPFAM" id="SSF89796">
    <property type="entry name" value="CoA-transferase family III (CaiB/BaiF)"/>
    <property type="match status" value="1"/>
</dbReference>
<gene>
    <name evidence="2" type="ORF">C8E89_12715</name>
</gene>
<dbReference type="PANTHER" id="PTHR48228:SF2">
    <property type="entry name" value="E-CINNAMOYL-COA:R-PHENYLLACTATE COA TRANSFERASE LARGE SUBUNIT"/>
    <property type="match status" value="1"/>
</dbReference>
<dbReference type="InterPro" id="IPR050509">
    <property type="entry name" value="CoA-transferase_III"/>
</dbReference>
<dbReference type="AlphaFoldDB" id="A0A318HD63"/>
<dbReference type="Gene3D" id="3.30.1540.10">
    <property type="entry name" value="formyl-coa transferase, domain 3"/>
    <property type="match status" value="1"/>
</dbReference>
<reference evidence="3" key="1">
    <citation type="submission" date="2018-05" db="EMBL/GenBank/DDBJ databases">
        <authorList>
            <person name="Deangelis K."/>
            <person name="Huntemann M."/>
            <person name="Clum A."/>
            <person name="Pillay M."/>
            <person name="Palaniappan K."/>
            <person name="Varghese N."/>
            <person name="Mikhailova N."/>
            <person name="Stamatis D."/>
            <person name="Reddy T."/>
            <person name="Daum C."/>
            <person name="Shapiro N."/>
            <person name="Ivanova N."/>
            <person name="Kyrpides N."/>
            <person name="Woyke T."/>
        </authorList>
    </citation>
    <scope>NUCLEOTIDE SEQUENCE [LARGE SCALE GENOMIC DNA]</scope>
    <source>
        <strain evidence="3">GAS496</strain>
    </source>
</reference>
<reference evidence="2 3" key="2">
    <citation type="submission" date="2018-06" db="EMBL/GenBank/DDBJ databases">
        <title>Sequencing of bacterial isolates from soil warming experiment in Harvard Forest, Massachusetts, USA.</title>
        <authorList>
            <person name="Deangelis K.PhD."/>
        </authorList>
    </citation>
    <scope>NUCLEOTIDE SEQUENCE [LARGE SCALE GENOMIC DNA]</scope>
    <source>
        <strain evidence="2 3">GAS496</strain>
    </source>
</reference>
<feature type="region of interest" description="Disordered" evidence="1">
    <location>
        <begin position="351"/>
        <end position="379"/>
    </location>
</feature>
<keyword evidence="2" id="KW-0808">Transferase</keyword>
<dbReference type="EMBL" id="QJJU01000027">
    <property type="protein sequence ID" value="PXX01621.1"/>
    <property type="molecule type" value="Genomic_DNA"/>
</dbReference>
<evidence type="ECO:0000313" key="3">
    <source>
        <dbReference type="Proteomes" id="UP000247781"/>
    </source>
</evidence>
<accession>A0A318HD63</accession>
<evidence type="ECO:0000313" key="2">
    <source>
        <dbReference type="EMBL" id="PXX01621.1"/>
    </source>
</evidence>
<comment type="caution">
    <text evidence="2">The sequence shown here is derived from an EMBL/GenBank/DDBJ whole genome shotgun (WGS) entry which is preliminary data.</text>
</comment>
<dbReference type="Proteomes" id="UP000247781">
    <property type="component" value="Unassembled WGS sequence"/>
</dbReference>
<name>A0A318HD63_9MYCO</name>
<dbReference type="Gene3D" id="3.40.50.10540">
    <property type="entry name" value="Crotonobetainyl-coa:carnitine coa-transferase, domain 1"/>
    <property type="match status" value="1"/>
</dbReference>
<proteinExistence type="predicted"/>
<protein>
    <submittedName>
        <fullName evidence="2">Crotonobetainyl-CoA:carnitine CoA-transferase CaiB-like acyl-CoA transferase</fullName>
    </submittedName>
</protein>
<keyword evidence="3" id="KW-1185">Reference proteome</keyword>